<dbReference type="Proteomes" id="UP000228560">
    <property type="component" value="Unassembled WGS sequence"/>
</dbReference>
<dbReference type="STRING" id="1805029.AUK42_06765"/>
<dbReference type="EMBL" id="PFKO01000231">
    <property type="protein sequence ID" value="PIY32343.1"/>
    <property type="molecule type" value="Genomic_DNA"/>
</dbReference>
<reference evidence="9" key="3">
    <citation type="submission" date="2017-09" db="EMBL/GenBank/DDBJ databases">
        <title>Depth-based differentiation of microbial function through sediment-hosted aquifers and enrichment of novel symbionts in the deep terrestrial subsurface.</title>
        <authorList>
            <person name="Probst A.J."/>
            <person name="Ladd B."/>
            <person name="Jarett J.K."/>
            <person name="Geller-Mcgrath D.E."/>
            <person name="Sieber C.M.K."/>
            <person name="Emerson J.B."/>
            <person name="Anantharaman K."/>
            <person name="Thomas B.C."/>
            <person name="Malmstrom R."/>
            <person name="Stieglmeier M."/>
            <person name="Klingl A."/>
            <person name="Woyke T."/>
            <person name="Ryan C.M."/>
            <person name="Banfield J.F."/>
        </authorList>
    </citation>
    <scope>NUCLEOTIDE SEQUENCE</scope>
    <source>
        <strain evidence="9">CG_4_8_14_3_um_filter_34_18</strain>
    </source>
</reference>
<proteinExistence type="inferred from homology"/>
<accession>A0A1J5G4Z7</accession>
<dbReference type="PANTHER" id="PTHR21349:SF0">
    <property type="entry name" value="LARGE RIBOSOMAL SUBUNIT PROTEIN BL21M"/>
    <property type="match status" value="1"/>
</dbReference>
<evidence type="ECO:0000313" key="13">
    <source>
        <dbReference type="Proteomes" id="UP000228560"/>
    </source>
</evidence>
<evidence type="ECO:0000256" key="7">
    <source>
        <dbReference type="RuleBase" id="RU000562"/>
    </source>
</evidence>
<organism evidence="8 12">
    <name type="scientific">Candidatus Infernicultor aquiphilus</name>
    <dbReference type="NCBI Taxonomy" id="1805029"/>
    <lineage>
        <taxon>Bacteria</taxon>
        <taxon>Pseudomonadati</taxon>
        <taxon>Atribacterota</taxon>
        <taxon>Candidatus Phoenicimicrobiia</taxon>
        <taxon>Candidatus Pheonicimicrobiales</taxon>
        <taxon>Candidatus Phoenicimicrobiaceae</taxon>
        <taxon>Candidatus Infernicultor</taxon>
    </lineage>
</organism>
<evidence type="ECO:0000256" key="1">
    <source>
        <dbReference type="ARBA" id="ARBA00008563"/>
    </source>
</evidence>
<dbReference type="SUPFAM" id="SSF141091">
    <property type="entry name" value="L21p-like"/>
    <property type="match status" value="1"/>
</dbReference>
<comment type="function">
    <text evidence="6 7">This protein binds to 23S rRNA in the presence of protein L20.</text>
</comment>
<gene>
    <name evidence="6 9" type="primary">rplU</name>
    <name evidence="8" type="ORF">AUK42_06765</name>
    <name evidence="11" type="ORF">CO097_05565</name>
    <name evidence="10" type="ORF">COZ07_05995</name>
    <name evidence="9" type="ORF">COZ58_04145</name>
</gene>
<keyword evidence="3 6" id="KW-0694">RNA-binding</keyword>
<evidence type="ECO:0000256" key="2">
    <source>
        <dbReference type="ARBA" id="ARBA00022730"/>
    </source>
</evidence>
<dbReference type="Pfam" id="PF00829">
    <property type="entry name" value="Ribosomal_L21p"/>
    <property type="match status" value="1"/>
</dbReference>
<dbReference type="InterPro" id="IPR036164">
    <property type="entry name" value="bL21-like_sf"/>
</dbReference>
<dbReference type="AlphaFoldDB" id="A0A1J5G4Z7"/>
<evidence type="ECO:0000256" key="5">
    <source>
        <dbReference type="ARBA" id="ARBA00023274"/>
    </source>
</evidence>
<dbReference type="GO" id="GO:0003735">
    <property type="term" value="F:structural constituent of ribosome"/>
    <property type="evidence" value="ECO:0007669"/>
    <property type="project" value="InterPro"/>
</dbReference>
<dbReference type="PANTHER" id="PTHR21349">
    <property type="entry name" value="50S RIBOSOMAL PROTEIN L21"/>
    <property type="match status" value="1"/>
</dbReference>
<dbReference type="EMBL" id="PFTV01000134">
    <property type="protein sequence ID" value="PJB56316.1"/>
    <property type="molecule type" value="Genomic_DNA"/>
</dbReference>
<accession>A0A2M7PNZ1</accession>
<dbReference type="HAMAP" id="MF_01363">
    <property type="entry name" value="Ribosomal_bL21"/>
    <property type="match status" value="1"/>
</dbReference>
<dbReference type="GO" id="GO:0006412">
    <property type="term" value="P:translation"/>
    <property type="evidence" value="ECO:0007669"/>
    <property type="project" value="UniProtKB-UniRule"/>
</dbReference>
<evidence type="ECO:0000256" key="3">
    <source>
        <dbReference type="ARBA" id="ARBA00022884"/>
    </source>
</evidence>
<evidence type="ECO:0000313" key="8">
    <source>
        <dbReference type="EMBL" id="OIP67697.1"/>
    </source>
</evidence>
<dbReference type="GO" id="GO:1990904">
    <property type="term" value="C:ribonucleoprotein complex"/>
    <property type="evidence" value="ECO:0007669"/>
    <property type="project" value="UniProtKB-KW"/>
</dbReference>
<evidence type="ECO:0000256" key="6">
    <source>
        <dbReference type="HAMAP-Rule" id="MF_01363"/>
    </source>
</evidence>
<keyword evidence="2 6" id="KW-0699">rRNA-binding</keyword>
<evidence type="ECO:0000256" key="4">
    <source>
        <dbReference type="ARBA" id="ARBA00022980"/>
    </source>
</evidence>
<dbReference type="NCBIfam" id="TIGR00061">
    <property type="entry name" value="L21"/>
    <property type="match status" value="1"/>
</dbReference>
<evidence type="ECO:0000313" key="12">
    <source>
        <dbReference type="Proteomes" id="UP000182763"/>
    </source>
</evidence>
<protein>
    <recommendedName>
        <fullName evidence="6">Large ribosomal subunit protein bL21</fullName>
    </recommendedName>
</protein>
<dbReference type="EMBL" id="MNYY01000133">
    <property type="protein sequence ID" value="OIP67697.1"/>
    <property type="molecule type" value="Genomic_DNA"/>
</dbReference>
<comment type="similarity">
    <text evidence="1 6 7">Belongs to the bacterial ribosomal protein bL21 family.</text>
</comment>
<evidence type="ECO:0000313" key="10">
    <source>
        <dbReference type="EMBL" id="PIY32343.1"/>
    </source>
</evidence>
<reference evidence="8 12" key="1">
    <citation type="journal article" date="2016" name="Environ. Microbiol.">
        <title>Genomic resolution of a cold subsurface aquifer community provides metabolic insights for novel microbes adapted to high CO concentrations.</title>
        <authorList>
            <person name="Probst A.J."/>
            <person name="Castelle C.J."/>
            <person name="Singh A."/>
            <person name="Brown C.T."/>
            <person name="Anantharaman K."/>
            <person name="Sharon I."/>
            <person name="Hug L.A."/>
            <person name="Burstein D."/>
            <person name="Emerson J.B."/>
            <person name="Thomas B.C."/>
            <person name="Banfield J.F."/>
        </authorList>
    </citation>
    <scope>NUCLEOTIDE SEQUENCE [LARGE SCALE GENOMIC DNA]</scope>
    <source>
        <strain evidence="8">CG2_30_33_13</strain>
    </source>
</reference>
<dbReference type="Proteomes" id="UP000231493">
    <property type="component" value="Unassembled WGS sequence"/>
</dbReference>
<dbReference type="Proteomes" id="UP000230646">
    <property type="component" value="Unassembled WGS sequence"/>
</dbReference>
<sequence length="103" mass="12085">MQAVIATGGKQYWVKEGDIIRIEKITQEKNQEIEFNQILMVNKEGEYIIGRPLVEKAKAIGKVLKHDKAKKIIVFKYKSKKRYRKKTGHRQPYTEILIEKIEA</sequence>
<comment type="subunit">
    <text evidence="6">Part of the 50S ribosomal subunit. Contacts protein L20.</text>
</comment>
<reference evidence="13 14" key="2">
    <citation type="submission" date="2017-09" db="EMBL/GenBank/DDBJ databases">
        <title>Depth-based differentiation of microbial function through sediment-hosted aquifers and enrichment of novel symbionts in the deep terrestrial subsurface.</title>
        <authorList>
            <person name="Probst A.J."/>
            <person name="Ladd B."/>
            <person name="Jarett J.K."/>
            <person name="Geller-Mcgrath D.E."/>
            <person name="Sieber C.M."/>
            <person name="Emerson J.B."/>
            <person name="Anantharaman K."/>
            <person name="Thomas B.C."/>
            <person name="Malmstrom R."/>
            <person name="Stieglmeier M."/>
            <person name="Klingl A."/>
            <person name="Woyke T."/>
            <person name="Ryan C.M."/>
            <person name="Banfield J.F."/>
        </authorList>
    </citation>
    <scope>NUCLEOTIDE SEQUENCE [LARGE SCALE GENOMIC DNA]</scope>
    <source>
        <strain evidence="10">CG_4_10_14_3_um_filter_34_13</strain>
        <strain evidence="11">CG_4_9_14_3_um_filter_33_16</strain>
    </source>
</reference>
<evidence type="ECO:0000313" key="11">
    <source>
        <dbReference type="EMBL" id="PJB56316.1"/>
    </source>
</evidence>
<dbReference type="GO" id="GO:0005840">
    <property type="term" value="C:ribosome"/>
    <property type="evidence" value="ECO:0007669"/>
    <property type="project" value="UniProtKB-KW"/>
</dbReference>
<keyword evidence="4 6" id="KW-0689">Ribosomal protein</keyword>
<comment type="caution">
    <text evidence="8">The sequence shown here is derived from an EMBL/GenBank/DDBJ whole genome shotgun (WGS) entry which is preliminary data.</text>
</comment>
<dbReference type="RefSeq" id="WP_406607690.1">
    <property type="nucleotide sequence ID" value="NZ_PFKO01000231.1"/>
</dbReference>
<evidence type="ECO:0000313" key="9">
    <source>
        <dbReference type="EMBL" id="PIX34383.1"/>
    </source>
</evidence>
<evidence type="ECO:0000313" key="14">
    <source>
        <dbReference type="Proteomes" id="UP000230646"/>
    </source>
</evidence>
<keyword evidence="5 6" id="KW-0687">Ribonucleoprotein</keyword>
<dbReference type="GO" id="GO:0005737">
    <property type="term" value="C:cytoplasm"/>
    <property type="evidence" value="ECO:0007669"/>
    <property type="project" value="UniProtKB-ARBA"/>
</dbReference>
<accession>A0A2M8CBB6</accession>
<name>A0A1J5G4Z7_9BACT</name>
<accession>A0A2M7K8D4</accession>
<dbReference type="PROSITE" id="PS01169">
    <property type="entry name" value="RIBOSOMAL_L21"/>
    <property type="match status" value="1"/>
</dbReference>
<dbReference type="InterPro" id="IPR018258">
    <property type="entry name" value="Ribosomal_bL21_CS"/>
</dbReference>
<dbReference type="InterPro" id="IPR001787">
    <property type="entry name" value="Ribosomal_bL21"/>
</dbReference>
<dbReference type="Proteomes" id="UP000182763">
    <property type="component" value="Unassembled WGS sequence"/>
</dbReference>
<dbReference type="InterPro" id="IPR028909">
    <property type="entry name" value="bL21-like"/>
</dbReference>
<dbReference type="GO" id="GO:0019843">
    <property type="term" value="F:rRNA binding"/>
    <property type="evidence" value="ECO:0007669"/>
    <property type="project" value="UniProtKB-UniRule"/>
</dbReference>
<dbReference type="EMBL" id="PFIP01000078">
    <property type="protein sequence ID" value="PIX34383.1"/>
    <property type="molecule type" value="Genomic_DNA"/>
</dbReference>